<sequence>MSALRPRHPSIVHALFANAERGAQAPSTIFAPERVGDSAADDIRWRHDALAAAACRSAAALASAGVRPGDRVMLCLPTSPEFVTAFFGALVLGAVPTAVATPGGFGSSDLFYDKFRRLAAYLEPKAVIASAGVLEAAELGADVTALDSASLHGSAVSPTSPAVAPRFPEPGDIAFIQSTSGSTGTPKGVQITHANLAANCEQIALAASMDIGDTWVGWLPLHHDMGLIGGFLTPVFTANDAVVMPPSRFLRKPGDWLRAVGRYRGTFTAAPNFAYGYAAARVTDEEMAGVDLSSWRFLFCGAEPIHAPTVQRFVDRFTAWGLPEDALVPCYGMAEASLAVTVSRPHAPVAFDSISRRALTADGLVADVDVDDPDAMQIVDCGEPVLGTEVRIVDGDNLPVTEDVVGRIQFRGPSTTVGYFRLPEPTASSHAEDWWDTGDIGYLRAGRLRVTGRQKDLIIIRGANYLPTDFEIAAEAVPGVRPGGAAAVGYADADGLSEDLYLIVESAVDPAEYDELRRAVRVAVSKRTGILAADVVVVPPRSIPKTTSGKVQRAQARALFVERAVPEPVGAGGAG</sequence>
<dbReference type="InterPro" id="IPR040097">
    <property type="entry name" value="FAAL/FAAC"/>
</dbReference>
<gene>
    <name evidence="4" type="ORF">AB0I48_20895</name>
</gene>
<keyword evidence="2 4" id="KW-0436">Ligase</keyword>
<organism evidence="4 5">
    <name type="scientific">Nocardia aurea</name>
    <dbReference type="NCBI Taxonomy" id="2144174"/>
    <lineage>
        <taxon>Bacteria</taxon>
        <taxon>Bacillati</taxon>
        <taxon>Actinomycetota</taxon>
        <taxon>Actinomycetes</taxon>
        <taxon>Mycobacteriales</taxon>
        <taxon>Nocardiaceae</taxon>
        <taxon>Nocardia</taxon>
    </lineage>
</organism>
<dbReference type="InterPro" id="IPR042099">
    <property type="entry name" value="ANL_N_sf"/>
</dbReference>
<dbReference type="CDD" id="cd05931">
    <property type="entry name" value="FAAL"/>
    <property type="match status" value="1"/>
</dbReference>
<comment type="caution">
    <text evidence="4">The sequence shown here is derived from an EMBL/GenBank/DDBJ whole genome shotgun (WGS) entry which is preliminary data.</text>
</comment>
<reference evidence="4 5" key="1">
    <citation type="submission" date="2024-06" db="EMBL/GenBank/DDBJ databases">
        <title>The Natural Products Discovery Center: Release of the First 8490 Sequenced Strains for Exploring Actinobacteria Biosynthetic Diversity.</title>
        <authorList>
            <person name="Kalkreuter E."/>
            <person name="Kautsar S.A."/>
            <person name="Yang D."/>
            <person name="Bader C.D."/>
            <person name="Teijaro C.N."/>
            <person name="Fluegel L."/>
            <person name="Davis C.M."/>
            <person name="Simpson J.R."/>
            <person name="Lauterbach L."/>
            <person name="Steele A.D."/>
            <person name="Gui C."/>
            <person name="Meng S."/>
            <person name="Li G."/>
            <person name="Viehrig K."/>
            <person name="Ye F."/>
            <person name="Su P."/>
            <person name="Kiefer A.F."/>
            <person name="Nichols A."/>
            <person name="Cepeda A.J."/>
            <person name="Yan W."/>
            <person name="Fan B."/>
            <person name="Jiang Y."/>
            <person name="Adhikari A."/>
            <person name="Zheng C.-J."/>
            <person name="Schuster L."/>
            <person name="Cowan T.M."/>
            <person name="Smanski M.J."/>
            <person name="Chevrette M.G."/>
            <person name="De Carvalho L.P.S."/>
            <person name="Shen B."/>
        </authorList>
    </citation>
    <scope>NUCLEOTIDE SEQUENCE [LARGE SCALE GENOMIC DNA]</scope>
    <source>
        <strain evidence="4 5">NPDC050403</strain>
    </source>
</reference>
<keyword evidence="5" id="KW-1185">Reference proteome</keyword>
<evidence type="ECO:0000256" key="1">
    <source>
        <dbReference type="ARBA" id="ARBA00006432"/>
    </source>
</evidence>
<evidence type="ECO:0000256" key="2">
    <source>
        <dbReference type="ARBA" id="ARBA00022598"/>
    </source>
</evidence>
<evidence type="ECO:0000259" key="3">
    <source>
        <dbReference type="Pfam" id="PF00501"/>
    </source>
</evidence>
<dbReference type="GO" id="GO:0016874">
    <property type="term" value="F:ligase activity"/>
    <property type="evidence" value="ECO:0007669"/>
    <property type="project" value="UniProtKB-KW"/>
</dbReference>
<dbReference type="Gene3D" id="3.40.50.12780">
    <property type="entry name" value="N-terminal domain of ligase-like"/>
    <property type="match status" value="1"/>
</dbReference>
<accession>A0ABV3FX71</accession>
<protein>
    <submittedName>
        <fullName evidence="4">Fatty acyl-AMP ligase</fullName>
    </submittedName>
</protein>
<dbReference type="Proteomes" id="UP001551695">
    <property type="component" value="Unassembled WGS sequence"/>
</dbReference>
<dbReference type="InterPro" id="IPR000873">
    <property type="entry name" value="AMP-dep_synth/lig_dom"/>
</dbReference>
<dbReference type="PANTHER" id="PTHR22754:SF32">
    <property type="entry name" value="DISCO-INTERACTING PROTEIN 2"/>
    <property type="match status" value="1"/>
</dbReference>
<dbReference type="Pfam" id="PF00501">
    <property type="entry name" value="AMP-binding"/>
    <property type="match status" value="1"/>
</dbReference>
<evidence type="ECO:0000313" key="4">
    <source>
        <dbReference type="EMBL" id="MEV0710027.1"/>
    </source>
</evidence>
<dbReference type="RefSeq" id="WP_357785811.1">
    <property type="nucleotide sequence ID" value="NZ_JBFAKC010000009.1"/>
</dbReference>
<evidence type="ECO:0000313" key="5">
    <source>
        <dbReference type="Proteomes" id="UP001551695"/>
    </source>
</evidence>
<dbReference type="EMBL" id="JBFAKC010000009">
    <property type="protein sequence ID" value="MEV0710027.1"/>
    <property type="molecule type" value="Genomic_DNA"/>
</dbReference>
<dbReference type="InterPro" id="IPR045851">
    <property type="entry name" value="AMP-bd_C_sf"/>
</dbReference>
<feature type="domain" description="AMP-dependent synthetase/ligase" evidence="3">
    <location>
        <begin position="36"/>
        <end position="420"/>
    </location>
</feature>
<comment type="similarity">
    <text evidence="1">Belongs to the ATP-dependent AMP-binding enzyme family.</text>
</comment>
<proteinExistence type="inferred from homology"/>
<dbReference type="SUPFAM" id="SSF56801">
    <property type="entry name" value="Acetyl-CoA synthetase-like"/>
    <property type="match status" value="1"/>
</dbReference>
<name>A0ABV3FX71_9NOCA</name>
<dbReference type="PANTHER" id="PTHR22754">
    <property type="entry name" value="DISCO-INTERACTING PROTEIN 2 DIP2 -RELATED"/>
    <property type="match status" value="1"/>
</dbReference>
<dbReference type="Gene3D" id="3.30.300.30">
    <property type="match status" value="1"/>
</dbReference>